<dbReference type="Pfam" id="PF02136">
    <property type="entry name" value="NTF2"/>
    <property type="match status" value="1"/>
</dbReference>
<name>A0ABD0M1F8_9CAEN</name>
<dbReference type="InterPro" id="IPR032710">
    <property type="entry name" value="NTF2-like_dom_sf"/>
</dbReference>
<dbReference type="SUPFAM" id="SSF54427">
    <property type="entry name" value="NTF2-like"/>
    <property type="match status" value="1"/>
</dbReference>
<organism evidence="2 3">
    <name type="scientific">Batillaria attramentaria</name>
    <dbReference type="NCBI Taxonomy" id="370345"/>
    <lineage>
        <taxon>Eukaryota</taxon>
        <taxon>Metazoa</taxon>
        <taxon>Spiralia</taxon>
        <taxon>Lophotrochozoa</taxon>
        <taxon>Mollusca</taxon>
        <taxon>Gastropoda</taxon>
        <taxon>Caenogastropoda</taxon>
        <taxon>Sorbeoconcha</taxon>
        <taxon>Cerithioidea</taxon>
        <taxon>Batillariidae</taxon>
        <taxon>Batillaria</taxon>
    </lineage>
</organism>
<keyword evidence="3" id="KW-1185">Reference proteome</keyword>
<proteinExistence type="predicted"/>
<evidence type="ECO:0000259" key="1">
    <source>
        <dbReference type="PROSITE" id="PS50177"/>
    </source>
</evidence>
<feature type="domain" description="NTF2" evidence="1">
    <location>
        <begin position="1"/>
        <end position="63"/>
    </location>
</feature>
<evidence type="ECO:0000313" key="2">
    <source>
        <dbReference type="EMBL" id="KAK7505615.1"/>
    </source>
</evidence>
<evidence type="ECO:0000313" key="3">
    <source>
        <dbReference type="Proteomes" id="UP001519460"/>
    </source>
</evidence>
<dbReference type="AlphaFoldDB" id="A0ABD0M1F8"/>
<gene>
    <name evidence="2" type="ORF">BaRGS_00002886</name>
</gene>
<protein>
    <recommendedName>
        <fullName evidence="1">NTF2 domain-containing protein</fullName>
    </recommendedName>
</protein>
<dbReference type="InterPro" id="IPR002075">
    <property type="entry name" value="NTF2_dom"/>
</dbReference>
<reference evidence="2 3" key="1">
    <citation type="journal article" date="2023" name="Sci. Data">
        <title>Genome assembly of the Korean intertidal mud-creeper Batillaria attramentaria.</title>
        <authorList>
            <person name="Patra A.K."/>
            <person name="Ho P.T."/>
            <person name="Jun S."/>
            <person name="Lee S.J."/>
            <person name="Kim Y."/>
            <person name="Won Y.J."/>
        </authorList>
    </citation>
    <scope>NUCLEOTIDE SEQUENCE [LARGE SCALE GENOMIC DNA]</scope>
    <source>
        <strain evidence="2">Wonlab-2016</strain>
    </source>
</reference>
<comment type="caution">
    <text evidence="2">The sequence shown here is derived from an EMBL/GenBank/DDBJ whole genome shotgun (WGS) entry which is preliminary data.</text>
</comment>
<sequence>MGNIKRAVTKVDCQPMWDGGVIVSVIGQLQEDAEHSKLMSFSQVFILKSDGAAWFILHEIFRLNMHDF</sequence>
<accession>A0ABD0M1F8</accession>
<dbReference type="EMBL" id="JACVVK020000009">
    <property type="protein sequence ID" value="KAK7505615.1"/>
    <property type="molecule type" value="Genomic_DNA"/>
</dbReference>
<dbReference type="PROSITE" id="PS50177">
    <property type="entry name" value="NTF2_DOMAIN"/>
    <property type="match status" value="1"/>
</dbReference>
<dbReference type="Gene3D" id="3.10.450.50">
    <property type="match status" value="1"/>
</dbReference>
<dbReference type="Proteomes" id="UP001519460">
    <property type="component" value="Unassembled WGS sequence"/>
</dbReference>
<dbReference type="InterPro" id="IPR018222">
    <property type="entry name" value="Nuclear_transport_factor_2_euk"/>
</dbReference>